<comment type="similarity">
    <text evidence="6">Belongs to the methyl-accepting chemotaxis (MCP) protein family.</text>
</comment>
<dbReference type="CDD" id="cd06225">
    <property type="entry name" value="HAMP"/>
    <property type="match status" value="1"/>
</dbReference>
<dbReference type="InterPro" id="IPR004089">
    <property type="entry name" value="MCPsignal_dom"/>
</dbReference>
<keyword evidence="2 8" id="KW-0812">Transmembrane</keyword>
<evidence type="ECO:0000256" key="5">
    <source>
        <dbReference type="ARBA" id="ARBA00023224"/>
    </source>
</evidence>
<feature type="domain" description="Methyl-accepting transducer" evidence="9">
    <location>
        <begin position="501"/>
        <end position="737"/>
    </location>
</feature>
<keyword evidence="3 8" id="KW-1133">Transmembrane helix</keyword>
<dbReference type="Gene3D" id="1.10.287.950">
    <property type="entry name" value="Methyl-accepting chemotaxis protein"/>
    <property type="match status" value="1"/>
</dbReference>
<evidence type="ECO:0000259" key="10">
    <source>
        <dbReference type="PROSITE" id="PS50885"/>
    </source>
</evidence>
<dbReference type="PANTHER" id="PTHR32089">
    <property type="entry name" value="METHYL-ACCEPTING CHEMOTAXIS PROTEIN MCPB"/>
    <property type="match status" value="1"/>
</dbReference>
<evidence type="ECO:0000256" key="8">
    <source>
        <dbReference type="SAM" id="Phobius"/>
    </source>
</evidence>
<feature type="transmembrane region" description="Helical" evidence="8">
    <location>
        <begin position="7"/>
        <end position="31"/>
    </location>
</feature>
<dbReference type="EMBL" id="JBHLZN010000004">
    <property type="protein sequence ID" value="MFB9887265.1"/>
    <property type="molecule type" value="Genomic_DNA"/>
</dbReference>
<sequence>MSIRWKLLIACLIMSIVPVTLVGLVVGGYSISTGKASLEAQAEAQLISIRDIKKNQIESYFDTINKQVQTLSINLMTVAAIEDFRRAFAAYQQEVGNQSGLKESLASYYQQEFLPEYQRRNGGQQTDVQALLNQLDSNGVALQHALIRANENPLGSKHLLDQPALASAYQQAHSQYHPVFRQYLEQFGYYDIFLVEPENGYIVYSVFKELDFATSLKNGAYANTGIGEAFKRAMAIEQPGQAALTDFAPYLPSYNDPASFIGMPIWQQGKKLGVLIFQMPIDRINSIMTHDQRWQESGLGSSGETYLVGADFTMRSMSRFLIEDPKGYLQLMQEVGLSNPLLTQLANKLTSIGLQPVRTQGTEAAISGKTDFAIFPDYRGVPVLSAYAPLAIPGLQWAIMSEIDEEEAFAPSRALVQDVGWLVAASILGTIVVVALLTSWLAGLLTRPINTFTTLISDINAHSDLRQRLPVEGNDEIGQSAKAINNLLVKFQDTLKYLDKTIHTLNDTSGQMENMTGELNHGVAEQLQESQLVATAATQMSQTILSIADNAEQAAKATHEANRLGSEGQRIIHNSVESIGTLAGEVEQVGALISKVAEDSNNISGVLGVIQGIAEQTNLLALNAAIEAARAGEQGRGFAVVADEVRALAQRTQDSTKEIHAMVERLQAGTKDAVAKTQLGRDQARTTVEQAEQMRTALADIIHYISDIARMNAEVAQASAEQQKVAEDISTRIHRINRIAEGNNDASNQTAQTGGRIANLAHELQKYIGQFKGAAD</sequence>
<evidence type="ECO:0000256" key="7">
    <source>
        <dbReference type="PROSITE-ProRule" id="PRU00284"/>
    </source>
</evidence>
<dbReference type="RefSeq" id="WP_027314148.1">
    <property type="nucleotide sequence ID" value="NZ_JBHLZN010000004.1"/>
</dbReference>
<keyword evidence="12" id="KW-1185">Reference proteome</keyword>
<dbReference type="Pfam" id="PF00015">
    <property type="entry name" value="MCPsignal"/>
    <property type="match status" value="1"/>
</dbReference>
<evidence type="ECO:0000256" key="2">
    <source>
        <dbReference type="ARBA" id="ARBA00022692"/>
    </source>
</evidence>
<evidence type="ECO:0000256" key="6">
    <source>
        <dbReference type="ARBA" id="ARBA00029447"/>
    </source>
</evidence>
<evidence type="ECO:0000256" key="4">
    <source>
        <dbReference type="ARBA" id="ARBA00023136"/>
    </source>
</evidence>
<evidence type="ECO:0000256" key="1">
    <source>
        <dbReference type="ARBA" id="ARBA00004141"/>
    </source>
</evidence>
<comment type="caution">
    <text evidence="11">The sequence shown here is derived from an EMBL/GenBank/DDBJ whole genome shotgun (WGS) entry which is preliminary data.</text>
</comment>
<keyword evidence="4 8" id="KW-0472">Membrane</keyword>
<dbReference type="PANTHER" id="PTHR32089:SF119">
    <property type="entry name" value="METHYL-ACCEPTING CHEMOTAXIS PROTEIN CTPL"/>
    <property type="match status" value="1"/>
</dbReference>
<dbReference type="InterPro" id="IPR003660">
    <property type="entry name" value="HAMP_dom"/>
</dbReference>
<comment type="subcellular location">
    <subcellularLocation>
        <location evidence="1">Membrane</location>
        <topology evidence="1">Multi-pass membrane protein</topology>
    </subcellularLocation>
</comment>
<dbReference type="Gene3D" id="3.30.450.20">
    <property type="entry name" value="PAS domain"/>
    <property type="match status" value="1"/>
</dbReference>
<dbReference type="Pfam" id="PF00672">
    <property type="entry name" value="HAMP"/>
    <property type="match status" value="1"/>
</dbReference>
<dbReference type="SMART" id="SM00283">
    <property type="entry name" value="MA"/>
    <property type="match status" value="1"/>
</dbReference>
<evidence type="ECO:0000313" key="12">
    <source>
        <dbReference type="Proteomes" id="UP001589628"/>
    </source>
</evidence>
<dbReference type="CDD" id="cd11386">
    <property type="entry name" value="MCP_signal"/>
    <property type="match status" value="1"/>
</dbReference>
<organism evidence="11 12">
    <name type="scientific">Balneatrix alpica</name>
    <dbReference type="NCBI Taxonomy" id="75684"/>
    <lineage>
        <taxon>Bacteria</taxon>
        <taxon>Pseudomonadati</taxon>
        <taxon>Pseudomonadota</taxon>
        <taxon>Gammaproteobacteria</taxon>
        <taxon>Oceanospirillales</taxon>
        <taxon>Balneatrichaceae</taxon>
        <taxon>Balneatrix</taxon>
    </lineage>
</organism>
<proteinExistence type="inferred from homology"/>
<dbReference type="PROSITE" id="PS50111">
    <property type="entry name" value="CHEMOTAXIS_TRANSDUC_2"/>
    <property type="match status" value="1"/>
</dbReference>
<evidence type="ECO:0000259" key="9">
    <source>
        <dbReference type="PROSITE" id="PS50111"/>
    </source>
</evidence>
<dbReference type="SMART" id="SM00304">
    <property type="entry name" value="HAMP"/>
    <property type="match status" value="1"/>
</dbReference>
<reference evidence="11 12" key="1">
    <citation type="submission" date="2024-09" db="EMBL/GenBank/DDBJ databases">
        <authorList>
            <person name="Sun Q."/>
            <person name="Mori K."/>
        </authorList>
    </citation>
    <scope>NUCLEOTIDE SEQUENCE [LARGE SCALE GENOMIC DNA]</scope>
    <source>
        <strain evidence="11 12">ATCC 51285</strain>
    </source>
</reference>
<dbReference type="PROSITE" id="PS50885">
    <property type="entry name" value="HAMP"/>
    <property type="match status" value="1"/>
</dbReference>
<dbReference type="Proteomes" id="UP001589628">
    <property type="component" value="Unassembled WGS sequence"/>
</dbReference>
<protein>
    <submittedName>
        <fullName evidence="11">Methyl-accepting chemotaxis protein</fullName>
    </submittedName>
</protein>
<accession>A0ABV5ZEI9</accession>
<keyword evidence="5 7" id="KW-0807">Transducer</keyword>
<evidence type="ECO:0000256" key="3">
    <source>
        <dbReference type="ARBA" id="ARBA00022989"/>
    </source>
</evidence>
<gene>
    <name evidence="11" type="ORF">ACFFLH_12670</name>
</gene>
<feature type="domain" description="HAMP" evidence="10">
    <location>
        <begin position="443"/>
        <end position="496"/>
    </location>
</feature>
<evidence type="ECO:0000313" key="11">
    <source>
        <dbReference type="EMBL" id="MFB9887265.1"/>
    </source>
</evidence>
<name>A0ABV5ZEI9_9GAMM</name>
<dbReference type="SUPFAM" id="SSF58104">
    <property type="entry name" value="Methyl-accepting chemotaxis protein (MCP) signaling domain"/>
    <property type="match status" value="1"/>
</dbReference>